<dbReference type="Gene3D" id="2.40.70.10">
    <property type="entry name" value="Acid Proteases"/>
    <property type="match status" value="1"/>
</dbReference>
<organism evidence="2 3">
    <name type="scientific">Artemisia annua</name>
    <name type="common">Sweet wormwood</name>
    <dbReference type="NCBI Taxonomy" id="35608"/>
    <lineage>
        <taxon>Eukaryota</taxon>
        <taxon>Viridiplantae</taxon>
        <taxon>Streptophyta</taxon>
        <taxon>Embryophyta</taxon>
        <taxon>Tracheophyta</taxon>
        <taxon>Spermatophyta</taxon>
        <taxon>Magnoliopsida</taxon>
        <taxon>eudicotyledons</taxon>
        <taxon>Gunneridae</taxon>
        <taxon>Pentapetalae</taxon>
        <taxon>asterids</taxon>
        <taxon>campanulids</taxon>
        <taxon>Asterales</taxon>
        <taxon>Asteraceae</taxon>
        <taxon>Asteroideae</taxon>
        <taxon>Anthemideae</taxon>
        <taxon>Artemisiinae</taxon>
        <taxon>Artemisia</taxon>
    </lineage>
</organism>
<keyword evidence="3" id="KW-1185">Reference proteome</keyword>
<evidence type="ECO:0000313" key="2">
    <source>
        <dbReference type="EMBL" id="PWA70562.1"/>
    </source>
</evidence>
<dbReference type="InterPro" id="IPR032799">
    <property type="entry name" value="TAXi_C"/>
</dbReference>
<gene>
    <name evidence="2" type="ORF">CTI12_AA287610</name>
</gene>
<dbReference type="Pfam" id="PF14541">
    <property type="entry name" value="TAXi_C"/>
    <property type="match status" value="1"/>
</dbReference>
<sequence length="219" mass="24624">MTTSSAVVMSNLKVTKRRPLAKRVATSSLCYMMCFDNGTQVSLGIPDTETSLTDGKNWTILTANFVKHITKDVACLSIVDGGARTSYFFDFISSLLTKDTSCSDFNFTNGFETYTLALPLKREPFQKFSMAKGDPRPRRGFGNSFQPAIDTPRLLPHKLRHCPKRKDAIHPIPTSYFIHLPASDTIAIPAMWDKKPHQYALLKPLSLFHLAQFLTTKHH</sequence>
<reference evidence="2 3" key="1">
    <citation type="journal article" date="2018" name="Mol. Plant">
        <title>The genome of Artemisia annua provides insight into the evolution of Asteraceae family and artemisinin biosynthesis.</title>
        <authorList>
            <person name="Shen Q."/>
            <person name="Zhang L."/>
            <person name="Liao Z."/>
            <person name="Wang S."/>
            <person name="Yan T."/>
            <person name="Shi P."/>
            <person name="Liu M."/>
            <person name="Fu X."/>
            <person name="Pan Q."/>
            <person name="Wang Y."/>
            <person name="Lv Z."/>
            <person name="Lu X."/>
            <person name="Zhang F."/>
            <person name="Jiang W."/>
            <person name="Ma Y."/>
            <person name="Chen M."/>
            <person name="Hao X."/>
            <person name="Li L."/>
            <person name="Tang Y."/>
            <person name="Lv G."/>
            <person name="Zhou Y."/>
            <person name="Sun X."/>
            <person name="Brodelius P.E."/>
            <person name="Rose J.K.C."/>
            <person name="Tang K."/>
        </authorList>
    </citation>
    <scope>NUCLEOTIDE SEQUENCE [LARGE SCALE GENOMIC DNA]</scope>
    <source>
        <strain evidence="3">cv. Huhao1</strain>
        <tissue evidence="2">Leaf</tissue>
    </source>
</reference>
<dbReference type="InterPro" id="IPR021109">
    <property type="entry name" value="Peptidase_aspartic_dom_sf"/>
</dbReference>
<dbReference type="Proteomes" id="UP000245207">
    <property type="component" value="Unassembled WGS sequence"/>
</dbReference>
<accession>A0A2U1NAQ0</accession>
<evidence type="ECO:0000259" key="1">
    <source>
        <dbReference type="Pfam" id="PF14541"/>
    </source>
</evidence>
<comment type="caution">
    <text evidence="2">The sequence shown here is derived from an EMBL/GenBank/DDBJ whole genome shotgun (WGS) entry which is preliminary data.</text>
</comment>
<name>A0A2U1NAQ0_ARTAN</name>
<protein>
    <submittedName>
        <fullName evidence="2">Aspartic peptidase</fullName>
    </submittedName>
</protein>
<dbReference type="EMBL" id="PKPP01003218">
    <property type="protein sequence ID" value="PWA70562.1"/>
    <property type="molecule type" value="Genomic_DNA"/>
</dbReference>
<feature type="domain" description="Xylanase inhibitor C-terminal" evidence="1">
    <location>
        <begin position="17"/>
        <end position="83"/>
    </location>
</feature>
<proteinExistence type="predicted"/>
<dbReference type="OrthoDB" id="1433427at2759"/>
<dbReference type="AlphaFoldDB" id="A0A2U1NAQ0"/>
<evidence type="ECO:0000313" key="3">
    <source>
        <dbReference type="Proteomes" id="UP000245207"/>
    </source>
</evidence>